<dbReference type="GO" id="GO:1905786">
    <property type="term" value="P:positive regulation of anaphase-promoting complex-dependent catabolic process"/>
    <property type="evidence" value="ECO:0007669"/>
    <property type="project" value="TreeGrafter"/>
</dbReference>
<dbReference type="PROSITE" id="PS50294">
    <property type="entry name" value="WD_REPEATS_REGION"/>
    <property type="match status" value="1"/>
</dbReference>
<dbReference type="InterPro" id="IPR001680">
    <property type="entry name" value="WD40_rpt"/>
</dbReference>
<proteinExistence type="predicted"/>
<dbReference type="PANTHER" id="PTHR19918">
    <property type="entry name" value="CELL DIVISION CYCLE 20 CDC20 FIZZY -RELATED"/>
    <property type="match status" value="1"/>
</dbReference>
<evidence type="ECO:0000313" key="6">
    <source>
        <dbReference type="Proteomes" id="UP000054302"/>
    </source>
</evidence>
<dbReference type="Gene3D" id="2.130.10.10">
    <property type="entry name" value="YVTN repeat-like/Quinoprotein amine dehydrogenase"/>
    <property type="match status" value="2"/>
</dbReference>
<evidence type="ECO:0000256" key="2">
    <source>
        <dbReference type="ARBA" id="ARBA00022737"/>
    </source>
</evidence>
<dbReference type="SMART" id="SM00320">
    <property type="entry name" value="WD40"/>
    <property type="match status" value="4"/>
</dbReference>
<dbReference type="GO" id="GO:0005680">
    <property type="term" value="C:anaphase-promoting complex"/>
    <property type="evidence" value="ECO:0007669"/>
    <property type="project" value="TreeGrafter"/>
</dbReference>
<sequence>MARYQPSPDLQEFRTSTTRPIEVADIRQNPTTSQSQRKCIRTSNIARARASFASPDRFIPQRPIYVEKRSSYQTSHPPVLLPHREQYHRQRDTTLSPFRSISGTRSRDLVRQRRAQNVYDLRPPRYTPSFIHRNDTTPAHVDANNASQDLRQPSGGFWTVGGRLSAQPGQLQGITSASAELLVSGSTAPLHAANFLDRPTREDKVNDHERRLALALNIDPATRILLQFHDKDHKARDIVLSAHSPFVWTDTAWKRQFDPHSSPKPLVPANRREKGVPTIPFRVLDAPNLKDDYYCSILAYSRTCHTLAVALTQKVYLWTEKYGVRYPPIPPVRATNFVTSLAFSSEEGGKAILAVARNSGTVTLWSLLESRPRFEAPHLSPATCVAFKPSPTRRQSARSSHMALSEDLLVGDDTGTIHYYSLEWPNFARGSLTLLAKIDAHSQNICGLAWSPDGRYFMSGGNDNRALLFDADFVLETSSSQSDRQVAVTSGLKQGEDGIHGMVGTVMTPEASPDRRSPRSLPDESNSRGRSFEPIQMIGLPSPPPTPLRSRPAPIFAASQVNVRADNLPATNSSPLHHDPNGSGIIAMSDVHMYSFYHAAAVKAIAFAPWQPTLVATGGGSNDRQIHFFHAESGATLALINVFSQVTSLVWSTTRREIVATFGYSQPEHDIRIAVFSWPSCDCIMSIPWDRKQNGEIGRALWAIPYPGGPNDAVPTRRQDPGEDGFAA</sequence>
<keyword evidence="2" id="KW-0677">Repeat</keyword>
<reference evidence="5 6" key="1">
    <citation type="submission" date="2015-01" db="EMBL/GenBank/DDBJ databases">
        <title>The Genome Sequence of Exophiala mesophila CBS40295.</title>
        <authorList>
            <consortium name="The Broad Institute Genomics Platform"/>
            <person name="Cuomo C."/>
            <person name="de Hoog S."/>
            <person name="Gorbushina A."/>
            <person name="Stielow B."/>
            <person name="Teixiera M."/>
            <person name="Abouelleil A."/>
            <person name="Chapman S.B."/>
            <person name="Priest M."/>
            <person name="Young S.K."/>
            <person name="Wortman J."/>
            <person name="Nusbaum C."/>
            <person name="Birren B."/>
        </authorList>
    </citation>
    <scope>NUCLEOTIDE SEQUENCE [LARGE SCALE GENOMIC DNA]</scope>
    <source>
        <strain evidence="5 6">CBS 40295</strain>
    </source>
</reference>
<dbReference type="InterPro" id="IPR015943">
    <property type="entry name" value="WD40/YVTN_repeat-like_dom_sf"/>
</dbReference>
<dbReference type="Pfam" id="PF00400">
    <property type="entry name" value="WD40"/>
    <property type="match status" value="1"/>
</dbReference>
<feature type="region of interest" description="Disordered" evidence="4">
    <location>
        <begin position="122"/>
        <end position="151"/>
    </location>
</feature>
<feature type="compositionally biased region" description="Basic and acidic residues" evidence="4">
    <location>
        <begin position="512"/>
        <end position="531"/>
    </location>
</feature>
<evidence type="ECO:0000256" key="1">
    <source>
        <dbReference type="ARBA" id="ARBA00022574"/>
    </source>
</evidence>
<dbReference type="InterPro" id="IPR036322">
    <property type="entry name" value="WD40_repeat_dom_sf"/>
</dbReference>
<dbReference type="SUPFAM" id="SSF50978">
    <property type="entry name" value="WD40 repeat-like"/>
    <property type="match status" value="1"/>
</dbReference>
<dbReference type="VEuPathDB" id="FungiDB:PV10_01509"/>
<dbReference type="Proteomes" id="UP000054302">
    <property type="component" value="Unassembled WGS sequence"/>
</dbReference>
<keyword evidence="6" id="KW-1185">Reference proteome</keyword>
<dbReference type="OMA" id="NICGLAW"/>
<dbReference type="OrthoDB" id="10263272at2759"/>
<evidence type="ECO:0000256" key="3">
    <source>
        <dbReference type="PROSITE-ProRule" id="PRU00221"/>
    </source>
</evidence>
<dbReference type="RefSeq" id="XP_016229376.1">
    <property type="nucleotide sequence ID" value="XM_016365727.1"/>
</dbReference>
<dbReference type="GO" id="GO:1990757">
    <property type="term" value="F:ubiquitin ligase activator activity"/>
    <property type="evidence" value="ECO:0007669"/>
    <property type="project" value="TreeGrafter"/>
</dbReference>
<organism evidence="5 6">
    <name type="scientific">Exophiala mesophila</name>
    <name type="common">Black yeast-like fungus</name>
    <dbReference type="NCBI Taxonomy" id="212818"/>
    <lineage>
        <taxon>Eukaryota</taxon>
        <taxon>Fungi</taxon>
        <taxon>Dikarya</taxon>
        <taxon>Ascomycota</taxon>
        <taxon>Pezizomycotina</taxon>
        <taxon>Eurotiomycetes</taxon>
        <taxon>Chaetothyriomycetidae</taxon>
        <taxon>Chaetothyriales</taxon>
        <taxon>Herpotrichiellaceae</taxon>
        <taxon>Exophiala</taxon>
    </lineage>
</organism>
<gene>
    <name evidence="5" type="ORF">PV10_01509</name>
</gene>
<dbReference type="EMBL" id="KN847520">
    <property type="protein sequence ID" value="KIV97802.1"/>
    <property type="molecule type" value="Genomic_DNA"/>
</dbReference>
<dbReference type="HOGENOM" id="CLU_014831_3_0_1"/>
<feature type="repeat" description="WD" evidence="3">
    <location>
        <begin position="438"/>
        <end position="470"/>
    </location>
</feature>
<dbReference type="PANTHER" id="PTHR19918:SF5">
    <property type="entry name" value="MEIOSIS-SPECIFIC APC_C ACTIVATOR PROTEIN AMA1"/>
    <property type="match status" value="1"/>
</dbReference>
<dbReference type="InterPro" id="IPR033010">
    <property type="entry name" value="Cdc20/Fizzy"/>
</dbReference>
<dbReference type="STRING" id="212818.A0A0D1ZT89"/>
<dbReference type="GeneID" id="27319354"/>
<dbReference type="AlphaFoldDB" id="A0A0D1ZT89"/>
<keyword evidence="1 3" id="KW-0853">WD repeat</keyword>
<dbReference type="PROSITE" id="PS50082">
    <property type="entry name" value="WD_REPEATS_2"/>
    <property type="match status" value="1"/>
</dbReference>
<dbReference type="GO" id="GO:0031145">
    <property type="term" value="P:anaphase-promoting complex-dependent catabolic process"/>
    <property type="evidence" value="ECO:0007669"/>
    <property type="project" value="TreeGrafter"/>
</dbReference>
<evidence type="ECO:0000256" key="4">
    <source>
        <dbReference type="SAM" id="MobiDB-lite"/>
    </source>
</evidence>
<name>A0A0D1ZT89_EXOME</name>
<evidence type="ECO:0000313" key="5">
    <source>
        <dbReference type="EMBL" id="KIV97802.1"/>
    </source>
</evidence>
<feature type="region of interest" description="Disordered" evidence="4">
    <location>
        <begin position="506"/>
        <end position="547"/>
    </location>
</feature>
<protein>
    <submittedName>
        <fullName evidence="5">Uncharacterized protein</fullName>
    </submittedName>
</protein>
<dbReference type="GO" id="GO:0010997">
    <property type="term" value="F:anaphase-promoting complex binding"/>
    <property type="evidence" value="ECO:0007669"/>
    <property type="project" value="InterPro"/>
</dbReference>
<accession>A0A0D1ZT89</accession>